<reference evidence="1" key="1">
    <citation type="journal article" date="2022" name="Int. J. Mol. Sci.">
        <title>Draft Genome of Tanacetum Coccineum: Genomic Comparison of Closely Related Tanacetum-Family Plants.</title>
        <authorList>
            <person name="Yamashiro T."/>
            <person name="Shiraishi A."/>
            <person name="Nakayama K."/>
            <person name="Satake H."/>
        </authorList>
    </citation>
    <scope>NUCLEOTIDE SEQUENCE</scope>
</reference>
<proteinExistence type="predicted"/>
<accession>A0ABQ5G4H8</accession>
<protein>
    <submittedName>
        <fullName evidence="1">Uncharacterized protein</fullName>
    </submittedName>
</protein>
<comment type="caution">
    <text evidence="1">The sequence shown here is derived from an EMBL/GenBank/DDBJ whole genome shotgun (WGS) entry which is preliminary data.</text>
</comment>
<evidence type="ECO:0000313" key="2">
    <source>
        <dbReference type="Proteomes" id="UP001151760"/>
    </source>
</evidence>
<dbReference type="EMBL" id="BQNB010018078">
    <property type="protein sequence ID" value="GJT70446.1"/>
    <property type="molecule type" value="Genomic_DNA"/>
</dbReference>
<keyword evidence="2" id="KW-1185">Reference proteome</keyword>
<dbReference type="Proteomes" id="UP001151760">
    <property type="component" value="Unassembled WGS sequence"/>
</dbReference>
<evidence type="ECO:0000313" key="1">
    <source>
        <dbReference type="EMBL" id="GJT70446.1"/>
    </source>
</evidence>
<reference evidence="1" key="2">
    <citation type="submission" date="2022-01" db="EMBL/GenBank/DDBJ databases">
        <authorList>
            <person name="Yamashiro T."/>
            <person name="Shiraishi A."/>
            <person name="Satake H."/>
            <person name="Nakayama K."/>
        </authorList>
    </citation>
    <scope>NUCLEOTIDE SEQUENCE</scope>
</reference>
<sequence>MLRVERTTGYVAEITIERSVTTVAPKRVHSVQDIEGYLPGLRPYDGGVTIKRSLIIQVLSTSLVATNHANCGRATGRDNFFQRQEIDRLVGENMDLRAHIGALEFEIT</sequence>
<organism evidence="1 2">
    <name type="scientific">Tanacetum coccineum</name>
    <dbReference type="NCBI Taxonomy" id="301880"/>
    <lineage>
        <taxon>Eukaryota</taxon>
        <taxon>Viridiplantae</taxon>
        <taxon>Streptophyta</taxon>
        <taxon>Embryophyta</taxon>
        <taxon>Tracheophyta</taxon>
        <taxon>Spermatophyta</taxon>
        <taxon>Magnoliopsida</taxon>
        <taxon>eudicotyledons</taxon>
        <taxon>Gunneridae</taxon>
        <taxon>Pentapetalae</taxon>
        <taxon>asterids</taxon>
        <taxon>campanulids</taxon>
        <taxon>Asterales</taxon>
        <taxon>Asteraceae</taxon>
        <taxon>Asteroideae</taxon>
        <taxon>Anthemideae</taxon>
        <taxon>Anthemidinae</taxon>
        <taxon>Tanacetum</taxon>
    </lineage>
</organism>
<name>A0ABQ5G4H8_9ASTR</name>
<gene>
    <name evidence="1" type="ORF">Tco_1029732</name>
</gene>